<evidence type="ECO:0000256" key="5">
    <source>
        <dbReference type="ARBA" id="ARBA00022597"/>
    </source>
</evidence>
<keyword evidence="4" id="KW-1003">Cell membrane</keyword>
<dbReference type="PRINTS" id="PR00164">
    <property type="entry name" value="ABC2TRNSPORT"/>
</dbReference>
<keyword evidence="5" id="KW-0762">Sugar transport</keyword>
<dbReference type="Pfam" id="PF01061">
    <property type="entry name" value="ABC2_membrane"/>
    <property type="match status" value="1"/>
</dbReference>
<evidence type="ECO:0000313" key="13">
    <source>
        <dbReference type="Proteomes" id="UP001518990"/>
    </source>
</evidence>
<dbReference type="EMBL" id="JACTNF010000016">
    <property type="protein sequence ID" value="MBO1076013.1"/>
    <property type="molecule type" value="Genomic_DNA"/>
</dbReference>
<protein>
    <submittedName>
        <fullName evidence="12">ABC transporter permease</fullName>
    </submittedName>
</protein>
<keyword evidence="6 10" id="KW-0812">Transmembrane</keyword>
<evidence type="ECO:0000259" key="11">
    <source>
        <dbReference type="Pfam" id="PF01061"/>
    </source>
</evidence>
<evidence type="ECO:0000256" key="3">
    <source>
        <dbReference type="ARBA" id="ARBA00022448"/>
    </source>
</evidence>
<evidence type="ECO:0000256" key="10">
    <source>
        <dbReference type="SAM" id="Phobius"/>
    </source>
</evidence>
<evidence type="ECO:0000256" key="9">
    <source>
        <dbReference type="ARBA" id="ARBA00023136"/>
    </source>
</evidence>
<evidence type="ECO:0000256" key="1">
    <source>
        <dbReference type="ARBA" id="ARBA00004651"/>
    </source>
</evidence>
<evidence type="ECO:0000256" key="2">
    <source>
        <dbReference type="ARBA" id="ARBA00007783"/>
    </source>
</evidence>
<dbReference type="InterPro" id="IPR013525">
    <property type="entry name" value="ABC2_TM"/>
</dbReference>
<sequence>MSAHVPRRRSVNTLAAQIRVIHALVIREMQLRFGQSRLGYLWLVGEPMILAVGISTVHWVSGHGLPNNIPIFLFYGLGYAPFFMFRSIMARNATAVVGSSNLLFHRSIKLHDLTMSRTVLEAAACIPVILIFVLGGIIFAGIWPSDPGLFVLSLIFSALLGHGLGTLTAALIVFFEPLERVVHPLTYLMMPLSGAFGMLDSLPEGARNVLLYNPLAHVHEALRYAQWGDRLVAYYSIPYILICILVLNLVAIAALRAARPHVSISM</sequence>
<organism evidence="12 13">
    <name type="scientific">Roseomonas marmotae</name>
    <dbReference type="NCBI Taxonomy" id="2768161"/>
    <lineage>
        <taxon>Bacteria</taxon>
        <taxon>Pseudomonadati</taxon>
        <taxon>Pseudomonadota</taxon>
        <taxon>Alphaproteobacteria</taxon>
        <taxon>Acetobacterales</taxon>
        <taxon>Roseomonadaceae</taxon>
        <taxon>Roseomonas</taxon>
    </lineage>
</organism>
<dbReference type="Proteomes" id="UP001518990">
    <property type="component" value="Unassembled WGS sequence"/>
</dbReference>
<keyword evidence="13" id="KW-1185">Reference proteome</keyword>
<evidence type="ECO:0000256" key="8">
    <source>
        <dbReference type="ARBA" id="ARBA00023047"/>
    </source>
</evidence>
<comment type="caution">
    <text evidence="12">The sequence shown here is derived from an EMBL/GenBank/DDBJ whole genome shotgun (WGS) entry which is preliminary data.</text>
</comment>
<dbReference type="PANTHER" id="PTHR30413">
    <property type="entry name" value="INNER MEMBRANE TRANSPORT PERMEASE"/>
    <property type="match status" value="1"/>
</dbReference>
<proteinExistence type="inferred from homology"/>
<accession>A0ABS3KEZ4</accession>
<gene>
    <name evidence="12" type="ORF">IAI60_15455</name>
</gene>
<feature type="transmembrane region" description="Helical" evidence="10">
    <location>
        <begin position="67"/>
        <end position="85"/>
    </location>
</feature>
<feature type="transmembrane region" description="Helical" evidence="10">
    <location>
        <begin position="237"/>
        <end position="258"/>
    </location>
</feature>
<evidence type="ECO:0000256" key="6">
    <source>
        <dbReference type="ARBA" id="ARBA00022692"/>
    </source>
</evidence>
<dbReference type="RefSeq" id="WP_207448587.1">
    <property type="nucleotide sequence ID" value="NZ_CP061091.1"/>
</dbReference>
<name>A0ABS3KEZ4_9PROT</name>
<comment type="similarity">
    <text evidence="2">Belongs to the ABC-2 integral membrane protein family.</text>
</comment>
<keyword evidence="7 10" id="KW-1133">Transmembrane helix</keyword>
<dbReference type="PANTHER" id="PTHR30413:SF10">
    <property type="entry name" value="CAPSULE POLYSACCHARIDE EXPORT INNER-MEMBRANE PROTEIN CTRC"/>
    <property type="match status" value="1"/>
</dbReference>
<comment type="subcellular location">
    <subcellularLocation>
        <location evidence="1">Cell membrane</location>
        <topology evidence="1">Multi-pass membrane protein</topology>
    </subcellularLocation>
</comment>
<evidence type="ECO:0000256" key="4">
    <source>
        <dbReference type="ARBA" id="ARBA00022475"/>
    </source>
</evidence>
<feature type="transmembrane region" description="Helical" evidence="10">
    <location>
        <begin position="39"/>
        <end position="61"/>
    </location>
</feature>
<evidence type="ECO:0000256" key="7">
    <source>
        <dbReference type="ARBA" id="ARBA00022989"/>
    </source>
</evidence>
<feature type="transmembrane region" description="Helical" evidence="10">
    <location>
        <begin position="149"/>
        <end position="174"/>
    </location>
</feature>
<evidence type="ECO:0000313" key="12">
    <source>
        <dbReference type="EMBL" id="MBO1076013.1"/>
    </source>
</evidence>
<reference evidence="12 13" key="1">
    <citation type="submission" date="2020-09" db="EMBL/GenBank/DDBJ databases">
        <title>Roseomonas.</title>
        <authorList>
            <person name="Zhu W."/>
        </authorList>
    </citation>
    <scope>NUCLEOTIDE SEQUENCE [LARGE SCALE GENOMIC DNA]</scope>
    <source>
        <strain evidence="12 13">1311</strain>
    </source>
</reference>
<dbReference type="InterPro" id="IPR000412">
    <property type="entry name" value="ABC_2_transport"/>
</dbReference>
<keyword evidence="8" id="KW-0625">Polysaccharide transport</keyword>
<feature type="transmembrane region" description="Helical" evidence="10">
    <location>
        <begin position="119"/>
        <end position="143"/>
    </location>
</feature>
<keyword evidence="3" id="KW-0813">Transport</keyword>
<feature type="domain" description="ABC-2 type transporter transmembrane" evidence="11">
    <location>
        <begin position="21"/>
        <end position="226"/>
    </location>
</feature>
<keyword evidence="9 10" id="KW-0472">Membrane</keyword>